<sequence>MNQPAGLVEALGLSVGDIVQELGWDDDIDFQFRNGLEDELGEPLLAEDDREPVEAVLLWWRSDEGDAQDLADALVDAQTNLAENGAIWLLVPKPAQELHVPPSDIEEACRSTALRRTSQAGVSDSWSATRLEVASPL</sequence>
<evidence type="ECO:0000313" key="2">
    <source>
        <dbReference type="Proteomes" id="UP001224674"/>
    </source>
</evidence>
<dbReference type="RefSeq" id="WP_136088607.1">
    <property type="nucleotide sequence ID" value="NZ_CP122566.1"/>
</dbReference>
<name>A0AAJ6AHF3_9MICC</name>
<dbReference type="Pfam" id="PF11253">
    <property type="entry name" value="DUF3052"/>
    <property type="match status" value="1"/>
</dbReference>
<protein>
    <submittedName>
        <fullName evidence="1">DUF3052 domain-containing protein</fullName>
    </submittedName>
</protein>
<evidence type="ECO:0000313" key="1">
    <source>
        <dbReference type="EMBL" id="WGH93483.1"/>
    </source>
</evidence>
<dbReference type="AlphaFoldDB" id="A0AAJ6AHF3"/>
<dbReference type="InterPro" id="IPR021412">
    <property type="entry name" value="DUF3052"/>
</dbReference>
<reference evidence="1 2" key="1">
    <citation type="submission" date="2023-03" db="EMBL/GenBank/DDBJ databases">
        <title>Complete genome sequences of several Auritidibacter ignavus strains isolated from ear infections.</title>
        <authorList>
            <person name="Baehr T."/>
            <person name="Baumhoegger A.M."/>
        </authorList>
    </citation>
    <scope>NUCLEOTIDE SEQUENCE [LARGE SCALE GENOMIC DNA]</scope>
    <source>
        <strain evidence="1 2">BABAE-6</strain>
    </source>
</reference>
<dbReference type="Proteomes" id="UP001224674">
    <property type="component" value="Chromosome"/>
</dbReference>
<accession>A0AAJ6AHF3</accession>
<dbReference type="EMBL" id="CP122566">
    <property type="protein sequence ID" value="WGH93483.1"/>
    <property type="molecule type" value="Genomic_DNA"/>
</dbReference>
<gene>
    <name evidence="1" type="ORF">QDX21_01290</name>
</gene>
<keyword evidence="2" id="KW-1185">Reference proteome</keyword>
<organism evidence="1 2">
    <name type="scientific">Auritidibacter ignavus</name>
    <dbReference type="NCBI Taxonomy" id="678932"/>
    <lineage>
        <taxon>Bacteria</taxon>
        <taxon>Bacillati</taxon>
        <taxon>Actinomycetota</taxon>
        <taxon>Actinomycetes</taxon>
        <taxon>Micrococcales</taxon>
        <taxon>Micrococcaceae</taxon>
        <taxon>Auritidibacter</taxon>
    </lineage>
</organism>
<proteinExistence type="predicted"/>